<evidence type="ECO:0000256" key="4">
    <source>
        <dbReference type="ARBA" id="ARBA00022679"/>
    </source>
</evidence>
<name>A0A369L3W9_9ACTN</name>
<feature type="transmembrane region" description="Helical" evidence="8">
    <location>
        <begin position="60"/>
        <end position="83"/>
    </location>
</feature>
<keyword evidence="7 8" id="KW-0472">Membrane</keyword>
<dbReference type="Proteomes" id="UP000253975">
    <property type="component" value="Unassembled WGS sequence"/>
</dbReference>
<protein>
    <submittedName>
        <fullName evidence="10">Sugar transferase</fullName>
    </submittedName>
</protein>
<evidence type="ECO:0000256" key="5">
    <source>
        <dbReference type="ARBA" id="ARBA00022692"/>
    </source>
</evidence>
<proteinExistence type="inferred from homology"/>
<comment type="caution">
    <text evidence="10">The sequence shown here is derived from an EMBL/GenBank/DDBJ whole genome shotgun (WGS) entry which is preliminary data.</text>
</comment>
<evidence type="ECO:0000256" key="7">
    <source>
        <dbReference type="ARBA" id="ARBA00023136"/>
    </source>
</evidence>
<dbReference type="GO" id="GO:0016780">
    <property type="term" value="F:phosphotransferase activity, for other substituted phosphate groups"/>
    <property type="evidence" value="ECO:0007669"/>
    <property type="project" value="TreeGrafter"/>
</dbReference>
<organism evidence="10 11">
    <name type="scientific">Slackia isoflavoniconvertens</name>
    <dbReference type="NCBI Taxonomy" id="572010"/>
    <lineage>
        <taxon>Bacteria</taxon>
        <taxon>Bacillati</taxon>
        <taxon>Actinomycetota</taxon>
        <taxon>Coriobacteriia</taxon>
        <taxon>Eggerthellales</taxon>
        <taxon>Eggerthellaceae</taxon>
        <taxon>Slackia</taxon>
    </lineage>
</organism>
<keyword evidence="4 10" id="KW-0808">Transferase</keyword>
<keyword evidence="6 8" id="KW-1133">Transmembrane helix</keyword>
<reference evidence="10 11" key="1">
    <citation type="journal article" date="2018" name="Elife">
        <title>Discovery and characterization of a prevalent human gut bacterial enzyme sufficient for the inactivation of a family of plant toxins.</title>
        <authorList>
            <person name="Koppel N."/>
            <person name="Bisanz J.E."/>
            <person name="Pandelia M.E."/>
            <person name="Turnbaugh P.J."/>
            <person name="Balskus E.P."/>
        </authorList>
    </citation>
    <scope>NUCLEOTIDE SEQUENCE [LARGE SCALE GENOMIC DNA]</scope>
    <source>
        <strain evidence="10 11">OB21 GAM31</strain>
    </source>
</reference>
<evidence type="ECO:0000313" key="10">
    <source>
        <dbReference type="EMBL" id="RDB54703.1"/>
    </source>
</evidence>
<evidence type="ECO:0000259" key="9">
    <source>
        <dbReference type="Pfam" id="PF02397"/>
    </source>
</evidence>
<dbReference type="EMBL" id="PPTO01000027">
    <property type="protein sequence ID" value="RDB54703.1"/>
    <property type="molecule type" value="Genomic_DNA"/>
</dbReference>
<comment type="subcellular location">
    <subcellularLocation>
        <location evidence="1">Cell membrane</location>
    </subcellularLocation>
</comment>
<dbReference type="GO" id="GO:0005886">
    <property type="term" value="C:plasma membrane"/>
    <property type="evidence" value="ECO:0007669"/>
    <property type="project" value="UniProtKB-SubCell"/>
</dbReference>
<evidence type="ECO:0000256" key="3">
    <source>
        <dbReference type="ARBA" id="ARBA00022475"/>
    </source>
</evidence>
<dbReference type="InterPro" id="IPR003362">
    <property type="entry name" value="Bact_transf"/>
</dbReference>
<evidence type="ECO:0000256" key="2">
    <source>
        <dbReference type="ARBA" id="ARBA00006464"/>
    </source>
</evidence>
<keyword evidence="3" id="KW-1003">Cell membrane</keyword>
<dbReference type="PANTHER" id="PTHR30576:SF4">
    <property type="entry name" value="UNDECAPRENYL-PHOSPHATE GALACTOSE PHOSPHOTRANSFERASE"/>
    <property type="match status" value="1"/>
</dbReference>
<evidence type="ECO:0000256" key="6">
    <source>
        <dbReference type="ARBA" id="ARBA00022989"/>
    </source>
</evidence>
<evidence type="ECO:0000256" key="1">
    <source>
        <dbReference type="ARBA" id="ARBA00004236"/>
    </source>
</evidence>
<comment type="similarity">
    <text evidence="2">Belongs to the bacterial sugar transferase family.</text>
</comment>
<dbReference type="AlphaFoldDB" id="A0A369L3W9"/>
<gene>
    <name evidence="10" type="ORF">C1881_10195</name>
</gene>
<dbReference type="Pfam" id="PF02397">
    <property type="entry name" value="Bac_transf"/>
    <property type="match status" value="1"/>
</dbReference>
<accession>A0A369L3W9</accession>
<sequence>MAENPNVSVATEFPAPVENPALALGFVATGTYKAPAPDLSAAAPRKGGAGYLAVKRIFDILFSAGVCIVLAVPVALACVAIEIDSPGKPFFRQERIGKGGKRIYIFKLRTMVSDAHMHPEKYMTETQLETWRREQKLDDDPRITRVGRILRRTSLDELPQFLNVLSGDLSVIGPRPVTLAETYEYGDAREEVLSCKPGITGWWAVTDRNNSTWQSGQRQARELFYVRHQSLGLDARVFVKTFKAMRRGR</sequence>
<evidence type="ECO:0000313" key="11">
    <source>
        <dbReference type="Proteomes" id="UP000253975"/>
    </source>
</evidence>
<evidence type="ECO:0000256" key="8">
    <source>
        <dbReference type="SAM" id="Phobius"/>
    </source>
</evidence>
<feature type="domain" description="Bacterial sugar transferase" evidence="9">
    <location>
        <begin position="55"/>
        <end position="245"/>
    </location>
</feature>
<dbReference type="PANTHER" id="PTHR30576">
    <property type="entry name" value="COLANIC BIOSYNTHESIS UDP-GLUCOSE LIPID CARRIER TRANSFERASE"/>
    <property type="match status" value="1"/>
</dbReference>
<keyword evidence="5 8" id="KW-0812">Transmembrane</keyword>